<evidence type="ECO:0000256" key="3">
    <source>
        <dbReference type="ARBA" id="ARBA00022991"/>
    </source>
</evidence>
<dbReference type="InterPro" id="IPR009057">
    <property type="entry name" value="Homeodomain-like_sf"/>
</dbReference>
<dbReference type="Proteomes" id="UP000273982">
    <property type="component" value="Chromosome"/>
</dbReference>
<dbReference type="PROSITE" id="PS00041">
    <property type="entry name" value="HTH_ARAC_FAMILY_1"/>
    <property type="match status" value="1"/>
</dbReference>
<dbReference type="SUPFAM" id="SSF55785">
    <property type="entry name" value="PYP-like sensor domain (PAS domain)"/>
    <property type="match status" value="1"/>
</dbReference>
<evidence type="ECO:0000256" key="4">
    <source>
        <dbReference type="ARBA" id="ARBA00023015"/>
    </source>
</evidence>
<feature type="domain" description="PAC" evidence="9">
    <location>
        <begin position="424"/>
        <end position="478"/>
    </location>
</feature>
<keyword evidence="4" id="KW-0805">Transcription regulation</keyword>
<evidence type="ECO:0000313" key="10">
    <source>
        <dbReference type="EMBL" id="AZG76133.1"/>
    </source>
</evidence>
<dbReference type="Pfam" id="PF01965">
    <property type="entry name" value="DJ-1_PfpI"/>
    <property type="match status" value="1"/>
</dbReference>
<dbReference type="InterPro" id="IPR018062">
    <property type="entry name" value="HTH_AraC-typ_CS"/>
</dbReference>
<reference evidence="10 11" key="1">
    <citation type="submission" date="2018-11" db="EMBL/GenBank/DDBJ databases">
        <title>Genome squencing of methanotrophic bacteria isolated from alkaline groundwater in Korea.</title>
        <authorList>
            <person name="Nguyen L.N."/>
        </authorList>
    </citation>
    <scope>NUCLEOTIDE SEQUENCE [LARGE SCALE GENOMIC DNA]</scope>
    <source>
        <strain evidence="10 11">GW6</strain>
    </source>
</reference>
<evidence type="ECO:0000256" key="2">
    <source>
        <dbReference type="ARBA" id="ARBA00022643"/>
    </source>
</evidence>
<dbReference type="PROSITE" id="PS01124">
    <property type="entry name" value="HTH_ARAC_FAMILY_2"/>
    <property type="match status" value="1"/>
</dbReference>
<evidence type="ECO:0000256" key="5">
    <source>
        <dbReference type="ARBA" id="ARBA00023125"/>
    </source>
</evidence>
<dbReference type="InterPro" id="IPR029062">
    <property type="entry name" value="Class_I_gatase-like"/>
</dbReference>
<dbReference type="SMART" id="SM00342">
    <property type="entry name" value="HTH_ARAC"/>
    <property type="match status" value="1"/>
</dbReference>
<dbReference type="InterPro" id="IPR000014">
    <property type="entry name" value="PAS"/>
</dbReference>
<dbReference type="AlphaFoldDB" id="A0A3G8M2D9"/>
<dbReference type="GO" id="GO:0043565">
    <property type="term" value="F:sequence-specific DNA binding"/>
    <property type="evidence" value="ECO:0007669"/>
    <property type="project" value="InterPro"/>
</dbReference>
<dbReference type="SMART" id="SM00091">
    <property type="entry name" value="PAS"/>
    <property type="match status" value="1"/>
</dbReference>
<dbReference type="PANTHER" id="PTHR47429:SF2">
    <property type="entry name" value="PROTEIN TWIN LOV 1"/>
    <property type="match status" value="1"/>
</dbReference>
<keyword evidence="1" id="KW-0285">Flavoprotein</keyword>
<dbReference type="InterPro" id="IPR035965">
    <property type="entry name" value="PAS-like_dom_sf"/>
</dbReference>
<dbReference type="Gene3D" id="1.10.10.60">
    <property type="entry name" value="Homeodomain-like"/>
    <property type="match status" value="1"/>
</dbReference>
<dbReference type="NCBIfam" id="TIGR00229">
    <property type="entry name" value="sensory_box"/>
    <property type="match status" value="1"/>
</dbReference>
<proteinExistence type="predicted"/>
<keyword evidence="3" id="KW-0157">Chromophore</keyword>
<dbReference type="Pfam" id="PF12833">
    <property type="entry name" value="HTH_18"/>
    <property type="match status" value="1"/>
</dbReference>
<dbReference type="Gene3D" id="3.30.450.20">
    <property type="entry name" value="PAS domain"/>
    <property type="match status" value="1"/>
</dbReference>
<dbReference type="SMART" id="SM00086">
    <property type="entry name" value="PAC"/>
    <property type="match status" value="1"/>
</dbReference>
<evidence type="ECO:0000313" key="11">
    <source>
        <dbReference type="Proteomes" id="UP000273982"/>
    </source>
</evidence>
<keyword evidence="5" id="KW-0238">DNA-binding</keyword>
<name>A0A3G8M2D9_9HYPH</name>
<dbReference type="GO" id="GO:0003700">
    <property type="term" value="F:DNA-binding transcription factor activity"/>
    <property type="evidence" value="ECO:0007669"/>
    <property type="project" value="InterPro"/>
</dbReference>
<dbReference type="InterPro" id="IPR018060">
    <property type="entry name" value="HTH_AraC"/>
</dbReference>
<dbReference type="InterPro" id="IPR020449">
    <property type="entry name" value="Tscrpt_reg_AraC-type_HTH"/>
</dbReference>
<dbReference type="Gene3D" id="3.40.50.880">
    <property type="match status" value="1"/>
</dbReference>
<dbReference type="SUPFAM" id="SSF52317">
    <property type="entry name" value="Class I glutamine amidotransferase-like"/>
    <property type="match status" value="1"/>
</dbReference>
<dbReference type="Pfam" id="PF13426">
    <property type="entry name" value="PAS_9"/>
    <property type="match status" value="1"/>
</dbReference>
<evidence type="ECO:0000259" key="8">
    <source>
        <dbReference type="PROSITE" id="PS50112"/>
    </source>
</evidence>
<accession>A0A3G8M2D9</accession>
<evidence type="ECO:0000259" key="9">
    <source>
        <dbReference type="PROSITE" id="PS50113"/>
    </source>
</evidence>
<dbReference type="PROSITE" id="PS50112">
    <property type="entry name" value="PAS"/>
    <property type="match status" value="1"/>
</dbReference>
<dbReference type="CDD" id="cd00130">
    <property type="entry name" value="PAS"/>
    <property type="match status" value="1"/>
</dbReference>
<protein>
    <submittedName>
        <fullName evidence="10">Helix-turn-helix domain-containing protein</fullName>
    </submittedName>
</protein>
<evidence type="ECO:0000256" key="6">
    <source>
        <dbReference type="ARBA" id="ARBA00023163"/>
    </source>
</evidence>
<organism evidence="10 11">
    <name type="scientific">Methylocystis rosea</name>
    <dbReference type="NCBI Taxonomy" id="173366"/>
    <lineage>
        <taxon>Bacteria</taxon>
        <taxon>Pseudomonadati</taxon>
        <taxon>Pseudomonadota</taxon>
        <taxon>Alphaproteobacteria</taxon>
        <taxon>Hyphomicrobiales</taxon>
        <taxon>Methylocystaceae</taxon>
        <taxon>Methylocystis</taxon>
    </lineage>
</organism>
<sequence>MKKIVIAGLNECLGSAFSGLTDILTLARRAVVRAAAPAESAEDPFYVVAASADGESIRDRAGASFPVAASFEAIAACDAIIVPSFWPGEDGKPPDMSRFGATAAWLRRHHVRGALIAGCGTGVFLLGEAGLLDGRRCTTSWRHHEELKQRYARIDAAWGARLIEDRRVVTAAGPLSWIDVALHVIRELCGVDAARIAAEFTLGEAAPFKGAQLGPTVYNTTGLNEGAGAFLSDAERIVRQSNSSMSAQELARALSTSERTLHRRLKLASGESPKTFIDRIRVETARMLLETSAKPVKELASSAGFADEASFRRAFRRFAGMAPSAYRVWARARSQNKGQLFALRKEAEIIPKMLTTIFDACVNGVTLADPDLEDSPIIYANRPFMRITGYELDEIIGRNCRFLQGDDRDQEGRPRLREAIRNREQIEVTLRNYRKDGALFHNKLNITPLFDADGRLLYFLGVQYDVSDQVQAELEIGDLKAKLMSLTD</sequence>
<gene>
    <name evidence="10" type="ORF">EHO51_04945</name>
</gene>
<keyword evidence="6" id="KW-0804">Transcription</keyword>
<dbReference type="KEGG" id="mros:EHO51_04945"/>
<evidence type="ECO:0000259" key="7">
    <source>
        <dbReference type="PROSITE" id="PS01124"/>
    </source>
</evidence>
<feature type="domain" description="HTH araC/xylS-type" evidence="7">
    <location>
        <begin position="232"/>
        <end position="329"/>
    </location>
</feature>
<dbReference type="EMBL" id="CP034086">
    <property type="protein sequence ID" value="AZG76133.1"/>
    <property type="molecule type" value="Genomic_DNA"/>
</dbReference>
<evidence type="ECO:0000256" key="1">
    <source>
        <dbReference type="ARBA" id="ARBA00022630"/>
    </source>
</evidence>
<keyword evidence="2" id="KW-0288">FMN</keyword>
<dbReference type="InterPro" id="IPR001610">
    <property type="entry name" value="PAC"/>
</dbReference>
<dbReference type="PANTHER" id="PTHR47429">
    <property type="entry name" value="PROTEIN TWIN LOV 1"/>
    <property type="match status" value="1"/>
</dbReference>
<feature type="domain" description="PAS" evidence="8">
    <location>
        <begin position="350"/>
        <end position="423"/>
    </location>
</feature>
<dbReference type="InterPro" id="IPR000700">
    <property type="entry name" value="PAS-assoc_C"/>
</dbReference>
<dbReference type="SUPFAM" id="SSF46689">
    <property type="entry name" value="Homeodomain-like"/>
    <property type="match status" value="1"/>
</dbReference>
<dbReference type="InterPro" id="IPR002818">
    <property type="entry name" value="DJ-1/PfpI"/>
</dbReference>
<dbReference type="PROSITE" id="PS50113">
    <property type="entry name" value="PAC"/>
    <property type="match status" value="1"/>
</dbReference>
<dbReference type="RefSeq" id="WP_124737961.1">
    <property type="nucleotide sequence ID" value="NZ_CP034086.1"/>
</dbReference>
<dbReference type="PRINTS" id="PR00032">
    <property type="entry name" value="HTHARAC"/>
</dbReference>